<gene>
    <name evidence="2" type="ORF">GCM10011611_30920</name>
</gene>
<evidence type="ECO:0008006" key="4">
    <source>
        <dbReference type="Google" id="ProtNLM"/>
    </source>
</evidence>
<feature type="compositionally biased region" description="Basic and acidic residues" evidence="1">
    <location>
        <begin position="546"/>
        <end position="555"/>
    </location>
</feature>
<evidence type="ECO:0000313" key="3">
    <source>
        <dbReference type="Proteomes" id="UP000646365"/>
    </source>
</evidence>
<comment type="caution">
    <text evidence="2">The sequence shown here is derived from an EMBL/GenBank/DDBJ whole genome shotgun (WGS) entry which is preliminary data.</text>
</comment>
<dbReference type="EMBL" id="BMJQ01000007">
    <property type="protein sequence ID" value="GGF22673.1"/>
    <property type="molecule type" value="Genomic_DNA"/>
</dbReference>
<protein>
    <recommendedName>
        <fullName evidence="4">Phage portal protein</fullName>
    </recommendedName>
</protein>
<sequence length="587" mass="63973">MTPGTSAGRAGLLARVAGGLRYAVTGTPPSSWFGPATPLTPEAPASVAGRQFDYPVGFNLRLQPRQDEGASFAELRGLADAYDLVRLVIETRKDQVEALDWTVRARSGRSDDPRVAAATALLRSPDREHGWGTWLRLLLEDLFVLDAPTLYVRRTVSGAVWGLEVIDGATIKRLLSPDGRTPRPPEPAYQQVLKGVPAVDYRADELIYAPRNPRPHRVYGYSPVEQILMTVNIGLRRQVSQLHYFTEGNTPEALIGVPEAWTPEQIRQFQEYWDALLEGNLAARRHTRFVPGGLKYQPVRDVPLKDEFDEWLARVVCFAFSIPPTAFARTTNRATAETAQGTALAEGLQPLLGWVKALIDRILAQVLGWPDLEFAWADQTATDPQSQATIAAAYVAAGIKTRNEVRAELGLGPIVGGDTLTTATPAAPLLGAPASDTVAKAGFRPNELRSHGQWATEGASGALSPAQEIILDEPPLEFMPPEPVEPLPGIGGRPLPANPEDLLAQGYRETSHPDAAAQGHRTFENPTTGDVLRYDEGKPGETGYRGQDHYHRENPDSTGDGDAYLDKNGRPVRRNSKASHLTSGDWI</sequence>
<proteinExistence type="predicted"/>
<reference evidence="2" key="2">
    <citation type="submission" date="2020-09" db="EMBL/GenBank/DDBJ databases">
        <authorList>
            <person name="Sun Q."/>
            <person name="Zhou Y."/>
        </authorList>
    </citation>
    <scope>NUCLEOTIDE SEQUENCE</scope>
    <source>
        <strain evidence="2">CGMCC 1.15725</strain>
    </source>
</reference>
<dbReference type="RefSeq" id="WP_189047280.1">
    <property type="nucleotide sequence ID" value="NZ_BMJQ01000007.1"/>
</dbReference>
<dbReference type="Proteomes" id="UP000646365">
    <property type="component" value="Unassembled WGS sequence"/>
</dbReference>
<feature type="compositionally biased region" description="Polar residues" evidence="1">
    <location>
        <begin position="578"/>
        <end position="587"/>
    </location>
</feature>
<keyword evidence="3" id="KW-1185">Reference proteome</keyword>
<evidence type="ECO:0000313" key="2">
    <source>
        <dbReference type="EMBL" id="GGF22673.1"/>
    </source>
</evidence>
<dbReference type="InterPro" id="IPR006944">
    <property type="entry name" value="Phage/GTA_portal"/>
</dbReference>
<accession>A0A8J3E3Y4</accession>
<evidence type="ECO:0000256" key="1">
    <source>
        <dbReference type="SAM" id="MobiDB-lite"/>
    </source>
</evidence>
<name>A0A8J3E3Y4_9PROT</name>
<reference evidence="2" key="1">
    <citation type="journal article" date="2014" name="Int. J. Syst. Evol. Microbiol.">
        <title>Complete genome sequence of Corynebacterium casei LMG S-19264T (=DSM 44701T), isolated from a smear-ripened cheese.</title>
        <authorList>
            <consortium name="US DOE Joint Genome Institute (JGI-PGF)"/>
            <person name="Walter F."/>
            <person name="Albersmeier A."/>
            <person name="Kalinowski J."/>
            <person name="Ruckert C."/>
        </authorList>
    </citation>
    <scope>NUCLEOTIDE SEQUENCE</scope>
    <source>
        <strain evidence="2">CGMCC 1.15725</strain>
    </source>
</reference>
<dbReference type="AlphaFoldDB" id="A0A8J3E3Y4"/>
<organism evidence="2 3">
    <name type="scientific">Aliidongia dinghuensis</name>
    <dbReference type="NCBI Taxonomy" id="1867774"/>
    <lineage>
        <taxon>Bacteria</taxon>
        <taxon>Pseudomonadati</taxon>
        <taxon>Pseudomonadota</taxon>
        <taxon>Alphaproteobacteria</taxon>
        <taxon>Rhodospirillales</taxon>
        <taxon>Dongiaceae</taxon>
        <taxon>Aliidongia</taxon>
    </lineage>
</organism>
<dbReference type="Pfam" id="PF04860">
    <property type="entry name" value="Phage_portal"/>
    <property type="match status" value="1"/>
</dbReference>
<feature type="region of interest" description="Disordered" evidence="1">
    <location>
        <begin position="512"/>
        <end position="587"/>
    </location>
</feature>